<dbReference type="AlphaFoldDB" id="V4PZ48"/>
<accession>V4PZ48</accession>
<sequence>MTTLADLRTRIDALDAELLRLIDARAALGKAIGEAKAQEEPANTQVSLLRPDREAMLIRKLIAMPREAASESVVVRIWRELISENLRIQGAAHGGLHLNLSTAEHSKEVLVWARERFGFAPSFGYVNDATAAIQAARDVRHISVLSLDPRGGAWWARLLAEPKVRVIAALPELSSARPYAVALASIQPEPTGDDMTFWVSDSAEHENKIVEALGQRGFAAEWLCTAQGLKLFGIIGFVQEHDERLATKTLGSLSGIIGAAPRI</sequence>
<dbReference type="Gene3D" id="1.20.59.10">
    <property type="entry name" value="Chorismate mutase"/>
    <property type="match status" value="1"/>
</dbReference>
<protein>
    <recommendedName>
        <fullName evidence="1">chorismate mutase</fullName>
        <ecNumber evidence="1">5.4.99.5</ecNumber>
    </recommendedName>
</protein>
<dbReference type="SUPFAM" id="SSF48600">
    <property type="entry name" value="Chorismate mutase II"/>
    <property type="match status" value="1"/>
</dbReference>
<dbReference type="InterPro" id="IPR002701">
    <property type="entry name" value="CM_II_prokaryot"/>
</dbReference>
<organism evidence="3 4">
    <name type="scientific">Asticcacaulis benevestitus DSM 16100 = ATCC BAA-896</name>
    <dbReference type="NCBI Taxonomy" id="1121022"/>
    <lineage>
        <taxon>Bacteria</taxon>
        <taxon>Pseudomonadati</taxon>
        <taxon>Pseudomonadota</taxon>
        <taxon>Alphaproteobacteria</taxon>
        <taxon>Caulobacterales</taxon>
        <taxon>Caulobacteraceae</taxon>
        <taxon>Asticcacaulis</taxon>
    </lineage>
</organism>
<dbReference type="RefSeq" id="WP_018082437.1">
    <property type="nucleotide sequence ID" value="NZ_AQWM01000014.1"/>
</dbReference>
<name>V4PZ48_9CAUL</name>
<dbReference type="EMBL" id="AWGB01000007">
    <property type="protein sequence ID" value="ESQ93631.1"/>
    <property type="molecule type" value="Genomic_DNA"/>
</dbReference>
<dbReference type="Proteomes" id="UP000017837">
    <property type="component" value="Unassembled WGS sequence"/>
</dbReference>
<evidence type="ECO:0000313" key="3">
    <source>
        <dbReference type="EMBL" id="ESQ93631.1"/>
    </source>
</evidence>
<dbReference type="OrthoDB" id="7268348at2"/>
<dbReference type="EC" id="5.4.99.5" evidence="1"/>
<dbReference type="eggNOG" id="COG1605">
    <property type="taxonomic scope" value="Bacteria"/>
</dbReference>
<dbReference type="InterPro" id="IPR036263">
    <property type="entry name" value="Chorismate_II_sf"/>
</dbReference>
<dbReference type="InterPro" id="IPR036979">
    <property type="entry name" value="CM_dom_sf"/>
</dbReference>
<dbReference type="Pfam" id="PF01817">
    <property type="entry name" value="CM_2"/>
    <property type="match status" value="1"/>
</dbReference>
<evidence type="ECO:0000313" key="4">
    <source>
        <dbReference type="Proteomes" id="UP000017837"/>
    </source>
</evidence>
<evidence type="ECO:0000256" key="1">
    <source>
        <dbReference type="ARBA" id="ARBA00012404"/>
    </source>
</evidence>
<dbReference type="GO" id="GO:0004106">
    <property type="term" value="F:chorismate mutase activity"/>
    <property type="evidence" value="ECO:0007669"/>
    <property type="project" value="UniProtKB-EC"/>
</dbReference>
<comment type="caution">
    <text evidence="3">The sequence shown here is derived from an EMBL/GenBank/DDBJ whole genome shotgun (WGS) entry which is preliminary data.</text>
</comment>
<dbReference type="STRING" id="1121022.GCA_000376105_02766"/>
<dbReference type="GO" id="GO:0046417">
    <property type="term" value="P:chorismate metabolic process"/>
    <property type="evidence" value="ECO:0007669"/>
    <property type="project" value="InterPro"/>
</dbReference>
<gene>
    <name evidence="3" type="ORF">ABENE_04765</name>
</gene>
<evidence type="ECO:0000259" key="2">
    <source>
        <dbReference type="PROSITE" id="PS51168"/>
    </source>
</evidence>
<proteinExistence type="predicted"/>
<keyword evidence="4" id="KW-1185">Reference proteome</keyword>
<feature type="domain" description="Chorismate mutase" evidence="2">
    <location>
        <begin position="1"/>
        <end position="93"/>
    </location>
</feature>
<dbReference type="SMART" id="SM00830">
    <property type="entry name" value="CM_2"/>
    <property type="match status" value="1"/>
</dbReference>
<dbReference type="PROSITE" id="PS51168">
    <property type="entry name" value="CHORISMATE_MUT_2"/>
    <property type="match status" value="1"/>
</dbReference>
<dbReference type="PATRIC" id="fig|1121022.4.peg.947"/>
<reference evidence="3 4" key="1">
    <citation type="journal article" date="2014" name="Nature">
        <title>Sequential evolution of bacterial morphology by co-option of a developmental regulator.</title>
        <authorList>
            <person name="Jiang C."/>
            <person name="Brown P.J."/>
            <person name="Ducret A."/>
            <person name="Brun Y.V."/>
        </authorList>
    </citation>
    <scope>NUCLEOTIDE SEQUENCE [LARGE SCALE GENOMIC DNA]</scope>
    <source>
        <strain evidence="3 4">DSM 16100</strain>
    </source>
</reference>